<dbReference type="RefSeq" id="WP_220783147.1">
    <property type="nucleotide sequence ID" value="NZ_BPEY01000122.1"/>
</dbReference>
<protein>
    <submittedName>
        <fullName evidence="2">Uncharacterized protein</fullName>
    </submittedName>
</protein>
<feature type="signal peptide" evidence="1">
    <location>
        <begin position="1"/>
        <end position="19"/>
    </location>
</feature>
<comment type="caution">
    <text evidence="2">The sequence shown here is derived from an EMBL/GenBank/DDBJ whole genome shotgun (WGS) entry which is preliminary data.</text>
</comment>
<dbReference type="Proteomes" id="UP000887104">
    <property type="component" value="Unassembled WGS sequence"/>
</dbReference>
<gene>
    <name evidence="2" type="ORF">TUM4438_41820</name>
</gene>
<evidence type="ECO:0000313" key="2">
    <source>
        <dbReference type="EMBL" id="GIU51598.1"/>
    </source>
</evidence>
<proteinExistence type="predicted"/>
<accession>A0ABQ4PQR6</accession>
<keyword evidence="3" id="KW-1185">Reference proteome</keyword>
<keyword evidence="1" id="KW-0732">Signal</keyword>
<evidence type="ECO:0000256" key="1">
    <source>
        <dbReference type="SAM" id="SignalP"/>
    </source>
</evidence>
<name>A0ABQ4PQR6_9GAMM</name>
<dbReference type="EMBL" id="BPEY01000122">
    <property type="protein sequence ID" value="GIU51598.1"/>
    <property type="molecule type" value="Genomic_DNA"/>
</dbReference>
<sequence>MKFTTLFILLGIVPTTAMANCQIEFEVQEQLSPNTEYKLNYSYKMTFETHDVGALTPFQSVKLNVAQCPEDRNADLSLLYMDNGTEQLSFETRLFPKQSKAIFSHNHTLAYRFCAGCDLTQYSNVAAKVKNKQMGEELALLIEQQPNYLSYNHYAALRTVFGNKVRNISIANAEAAYLTPPIIGQVQSKPPATRDISKQWLNVLVPNKAFMRALTDNTAHYSQQQRTTLLSKVNRISKHTFSELNKTAKGFQTTYELNQHISALVKPLKASTDPSIIQFVTEIESAHETTNQLSHKLDNIKISKGALNDPSPKNIAALPVNWFRLLHTIPSATPEQLAMFSAGFRADFTQKIQQKDDSLASYIAASIKKYSKAMRYVSMNSSDKDKAAYNALLAEVSANNVSLTGKQLSLIALDENLEIQWLFENNSWKLDRFITR</sequence>
<organism evidence="2 3">
    <name type="scientific">Shewanella sairae</name>
    <dbReference type="NCBI Taxonomy" id="190310"/>
    <lineage>
        <taxon>Bacteria</taxon>
        <taxon>Pseudomonadati</taxon>
        <taxon>Pseudomonadota</taxon>
        <taxon>Gammaproteobacteria</taxon>
        <taxon>Alteromonadales</taxon>
        <taxon>Shewanellaceae</taxon>
        <taxon>Shewanella</taxon>
    </lineage>
</organism>
<feature type="chain" id="PRO_5046537104" evidence="1">
    <location>
        <begin position="20"/>
        <end position="436"/>
    </location>
</feature>
<evidence type="ECO:0000313" key="3">
    <source>
        <dbReference type="Proteomes" id="UP000887104"/>
    </source>
</evidence>
<reference evidence="2" key="1">
    <citation type="submission" date="2021-05" db="EMBL/GenBank/DDBJ databases">
        <title>Molecular characterization for Shewanella algae harboring chromosomal blaOXA-55-like strains isolated from clinical and environment sample.</title>
        <authorList>
            <person name="Ohama Y."/>
            <person name="Aoki K."/>
            <person name="Harada S."/>
            <person name="Moriya K."/>
            <person name="Ishii Y."/>
            <person name="Tateda K."/>
        </authorList>
    </citation>
    <scope>NUCLEOTIDE SEQUENCE</scope>
    <source>
        <strain evidence="2">JCM 11563</strain>
    </source>
</reference>